<dbReference type="PANTHER" id="PTHR33321:SF12">
    <property type="entry name" value="PLANT BASIC SECRETORY PROTEIN (BSP) FAMILY PROTEIN"/>
    <property type="match status" value="1"/>
</dbReference>
<reference evidence="2" key="1">
    <citation type="submission" date="2023-10" db="EMBL/GenBank/DDBJ databases">
        <authorList>
            <person name="Hackl T."/>
        </authorList>
    </citation>
    <scope>NUCLEOTIDE SEQUENCE</scope>
</reference>
<evidence type="ECO:0000313" key="2">
    <source>
        <dbReference type="EMBL" id="CAJ2512899.1"/>
    </source>
</evidence>
<dbReference type="Proteomes" id="UP001295740">
    <property type="component" value="Unassembled WGS sequence"/>
</dbReference>
<dbReference type="PANTHER" id="PTHR33321">
    <property type="match status" value="1"/>
</dbReference>
<feature type="compositionally biased region" description="Pro residues" evidence="1">
    <location>
        <begin position="1"/>
        <end position="12"/>
    </location>
</feature>
<dbReference type="AlphaFoldDB" id="A0AAI8VY72"/>
<protein>
    <submittedName>
        <fullName evidence="2">Uu.00g010180.m01.CDS01</fullName>
    </submittedName>
</protein>
<name>A0AAI8VY72_9PEZI</name>
<proteinExistence type="predicted"/>
<evidence type="ECO:0000313" key="3">
    <source>
        <dbReference type="Proteomes" id="UP001295740"/>
    </source>
</evidence>
<dbReference type="Pfam" id="PF04450">
    <property type="entry name" value="BSP"/>
    <property type="match status" value="1"/>
</dbReference>
<sequence length="344" mass="37732">MPLPPDTTPAPQPKGIFLPGMTPTTAAPAPSPLPVWPKQAEDDSKDSSAPSTAATTEDSNKPTFDVPRLRLHINDLSHAGTHIFLRALNDAPAIFARAVLNVQTHLYSTPTTHTTHCPPTRSVTLILRAMDGVAYTTGTDLDNDHKEIHLSLKYVAAQPEWRQTQELTGVLTHELVHCYQHNGLGAAPGGLIEGVADWVRLRCSLAPPHWKRDDAGARWDAGYQHTAYFLEYLDVRFGDGTVRRLNEKLRVCRYEQKPFWTELLGRPVEQLWDDYKAELKKGKEGEGDKGGKGKKQEDAKGGSSKGSTTTTAATRTTENKGSGEQEKEDLETDGETSTGTSDET</sequence>
<keyword evidence="3" id="KW-1185">Reference proteome</keyword>
<organism evidence="2 3">
    <name type="scientific">Anthostomella pinea</name>
    <dbReference type="NCBI Taxonomy" id="933095"/>
    <lineage>
        <taxon>Eukaryota</taxon>
        <taxon>Fungi</taxon>
        <taxon>Dikarya</taxon>
        <taxon>Ascomycota</taxon>
        <taxon>Pezizomycotina</taxon>
        <taxon>Sordariomycetes</taxon>
        <taxon>Xylariomycetidae</taxon>
        <taxon>Xylariales</taxon>
        <taxon>Xylariaceae</taxon>
        <taxon>Anthostomella</taxon>
    </lineage>
</organism>
<feature type="compositionally biased region" description="Polar residues" evidence="1">
    <location>
        <begin position="47"/>
        <end position="57"/>
    </location>
</feature>
<dbReference type="EMBL" id="CAUWAG010000020">
    <property type="protein sequence ID" value="CAJ2512899.1"/>
    <property type="molecule type" value="Genomic_DNA"/>
</dbReference>
<evidence type="ECO:0000256" key="1">
    <source>
        <dbReference type="SAM" id="MobiDB-lite"/>
    </source>
</evidence>
<accession>A0AAI8VY72</accession>
<gene>
    <name evidence="2" type="ORF">KHLLAP_LOCUS13367</name>
</gene>
<dbReference type="InterPro" id="IPR007541">
    <property type="entry name" value="Uncharacterised_BSP"/>
</dbReference>
<comment type="caution">
    <text evidence="2">The sequence shown here is derived from an EMBL/GenBank/DDBJ whole genome shotgun (WGS) entry which is preliminary data.</text>
</comment>
<feature type="compositionally biased region" description="Basic and acidic residues" evidence="1">
    <location>
        <begin position="281"/>
        <end position="300"/>
    </location>
</feature>
<feature type="compositionally biased region" description="Polar residues" evidence="1">
    <location>
        <begin position="335"/>
        <end position="344"/>
    </location>
</feature>
<feature type="region of interest" description="Disordered" evidence="1">
    <location>
        <begin position="281"/>
        <end position="344"/>
    </location>
</feature>
<feature type="region of interest" description="Disordered" evidence="1">
    <location>
        <begin position="1"/>
        <end position="64"/>
    </location>
</feature>
<feature type="compositionally biased region" description="Low complexity" evidence="1">
    <location>
        <begin position="301"/>
        <end position="316"/>
    </location>
</feature>